<dbReference type="PANTHER" id="PTHR35986:SF1">
    <property type="entry name" value="OS10G0430800 PROTEIN"/>
    <property type="match status" value="1"/>
</dbReference>
<dbReference type="EMBL" id="CAMGYJ010000008">
    <property type="protein sequence ID" value="CAI0465927.1"/>
    <property type="molecule type" value="Genomic_DNA"/>
</dbReference>
<feature type="compositionally biased region" description="Basic residues" evidence="1">
    <location>
        <begin position="315"/>
        <end position="333"/>
    </location>
</feature>
<feature type="signal peptide" evidence="2">
    <location>
        <begin position="1"/>
        <end position="30"/>
    </location>
</feature>
<evidence type="ECO:0000313" key="3">
    <source>
        <dbReference type="EMBL" id="CAI0465927.1"/>
    </source>
</evidence>
<accession>A0AAV0P5U3</accession>
<name>A0AAV0P5U3_9ROSI</name>
<feature type="compositionally biased region" description="Basic and acidic residues" evidence="1">
    <location>
        <begin position="226"/>
        <end position="267"/>
    </location>
</feature>
<sequence length="339" mass="38587">LWPASVPVPRLSFSCFPLLLPLFHWSSCSSRNEGNCELRKHFRTKYISNQNAKPICGQWVQLSSSSSKSSDPKSNHDHVRQNFRSFLVFRKRLEYLTAPEAQLLQVCKSSAIRAFTFGAFLGGSTAWAVTWRLSRVLRVNISGGAAAFLGFWRFGHSLESCVDHILSKDGSRLQRELANLMVKNHSHIPWAKQLLCKRFYMETVYNDTGSGEAMLRWRHRNYSGDSEQKTGNSDHHKDSEDRNANDQDHHNHSLKETDTIKKVDNSKPKQVTVTPTTSQQAHIAEDPISSIFGGVAPPVEEIHHPATPPGSGPRATHRSHRQSHRRNRRRMRLHRESTL</sequence>
<feature type="region of interest" description="Disordered" evidence="1">
    <location>
        <begin position="223"/>
        <end position="339"/>
    </location>
</feature>
<evidence type="ECO:0000256" key="2">
    <source>
        <dbReference type="SAM" id="SignalP"/>
    </source>
</evidence>
<proteinExistence type="predicted"/>
<dbReference type="AlphaFoldDB" id="A0AAV0P5U3"/>
<keyword evidence="4" id="KW-1185">Reference proteome</keyword>
<dbReference type="Proteomes" id="UP001154282">
    <property type="component" value="Unassembled WGS sequence"/>
</dbReference>
<comment type="caution">
    <text evidence="3">The sequence shown here is derived from an EMBL/GenBank/DDBJ whole genome shotgun (WGS) entry which is preliminary data.</text>
</comment>
<dbReference type="PANTHER" id="PTHR35986">
    <property type="entry name" value="EXPRESSED PROTEIN"/>
    <property type="match status" value="1"/>
</dbReference>
<organism evidence="3 4">
    <name type="scientific">Linum tenue</name>
    <dbReference type="NCBI Taxonomy" id="586396"/>
    <lineage>
        <taxon>Eukaryota</taxon>
        <taxon>Viridiplantae</taxon>
        <taxon>Streptophyta</taxon>
        <taxon>Embryophyta</taxon>
        <taxon>Tracheophyta</taxon>
        <taxon>Spermatophyta</taxon>
        <taxon>Magnoliopsida</taxon>
        <taxon>eudicotyledons</taxon>
        <taxon>Gunneridae</taxon>
        <taxon>Pentapetalae</taxon>
        <taxon>rosids</taxon>
        <taxon>fabids</taxon>
        <taxon>Malpighiales</taxon>
        <taxon>Linaceae</taxon>
        <taxon>Linum</taxon>
    </lineage>
</organism>
<keyword evidence="2" id="KW-0732">Signal</keyword>
<feature type="chain" id="PRO_5043594773" description="MICOS complex subunit MIC10" evidence="2">
    <location>
        <begin position="31"/>
        <end position="339"/>
    </location>
</feature>
<evidence type="ECO:0008006" key="5">
    <source>
        <dbReference type="Google" id="ProtNLM"/>
    </source>
</evidence>
<feature type="non-terminal residue" evidence="3">
    <location>
        <position position="1"/>
    </location>
</feature>
<protein>
    <recommendedName>
        <fullName evidence="5">MICOS complex subunit MIC10</fullName>
    </recommendedName>
</protein>
<reference evidence="3" key="1">
    <citation type="submission" date="2022-08" db="EMBL/GenBank/DDBJ databases">
        <authorList>
            <person name="Gutierrez-Valencia J."/>
        </authorList>
    </citation>
    <scope>NUCLEOTIDE SEQUENCE</scope>
</reference>
<evidence type="ECO:0000313" key="4">
    <source>
        <dbReference type="Proteomes" id="UP001154282"/>
    </source>
</evidence>
<evidence type="ECO:0000256" key="1">
    <source>
        <dbReference type="SAM" id="MobiDB-lite"/>
    </source>
</evidence>
<feature type="compositionally biased region" description="Polar residues" evidence="1">
    <location>
        <begin position="268"/>
        <end position="281"/>
    </location>
</feature>
<gene>
    <name evidence="3" type="ORF">LITE_LOCUS36813</name>
</gene>